<protein>
    <submittedName>
        <fullName evidence="2">Tripartite tricarboxylate transporter family receptor</fullName>
    </submittedName>
</protein>
<dbReference type="Gene3D" id="3.40.190.10">
    <property type="entry name" value="Periplasmic binding protein-like II"/>
    <property type="match status" value="1"/>
</dbReference>
<gene>
    <name evidence="2" type="ORF">GJW-30_1_02405</name>
</gene>
<evidence type="ECO:0000256" key="1">
    <source>
        <dbReference type="ARBA" id="ARBA00006987"/>
    </source>
</evidence>
<dbReference type="KEGG" id="vgo:GJW-30_1_02405"/>
<dbReference type="Pfam" id="PF03401">
    <property type="entry name" value="TctC"/>
    <property type="match status" value="1"/>
</dbReference>
<sequence length="325" mass="34438">MITRRGVVAGAVGSLLVPAATSRLSAQQNWPSRYVRLVVPFPPGGGTDAVGRILATRLSEMWGQQVVIENRGGAGSNIGTEVVARSEPDGYTILFSSIGFAINRFIYPTIPFDPVADFAPITLIATFPNVLAVPNSSSAKSVADVVALAKASPGKLTYATSGIGSSPHLTSELFCRTAGITMTHVPYRGAGPALTDFIAGRIDMMFNTAGAMLPQIRTGQMRGLAVSGRERLPSAPELPTVAEALPGFDVSAWYALFAPAATPRPIVERLSTDAMAVLREPFVRQRLEELGLVVVGSSGRGLAEHLRAEMDRWGPVIRDAKISVQ</sequence>
<dbReference type="InterPro" id="IPR005064">
    <property type="entry name" value="BUG"/>
</dbReference>
<comment type="similarity">
    <text evidence="1">Belongs to the UPF0065 (bug) family.</text>
</comment>
<dbReference type="RefSeq" id="WP_096355605.1">
    <property type="nucleotide sequence ID" value="NZ_AP014946.1"/>
</dbReference>
<dbReference type="PIRSF" id="PIRSF017082">
    <property type="entry name" value="YflP"/>
    <property type="match status" value="1"/>
</dbReference>
<dbReference type="EMBL" id="AP014946">
    <property type="protein sequence ID" value="BAT59870.1"/>
    <property type="molecule type" value="Genomic_DNA"/>
</dbReference>
<reference evidence="2 3" key="1">
    <citation type="submission" date="2015-08" db="EMBL/GenBank/DDBJ databases">
        <title>Investigation of the bacterial diversity of lava forest soil.</title>
        <authorList>
            <person name="Lee J.S."/>
        </authorList>
    </citation>
    <scope>NUCLEOTIDE SEQUENCE [LARGE SCALE GENOMIC DNA]</scope>
    <source>
        <strain evidence="2 3">GJW-30</strain>
    </source>
</reference>
<evidence type="ECO:0000313" key="3">
    <source>
        <dbReference type="Proteomes" id="UP000236884"/>
    </source>
</evidence>
<dbReference type="OrthoDB" id="9780943at2"/>
<dbReference type="SUPFAM" id="SSF53850">
    <property type="entry name" value="Periplasmic binding protein-like II"/>
    <property type="match status" value="1"/>
</dbReference>
<dbReference type="AlphaFoldDB" id="A0A0S3PVK1"/>
<organism evidence="2 3">
    <name type="scientific">Variibacter gotjawalensis</name>
    <dbReference type="NCBI Taxonomy" id="1333996"/>
    <lineage>
        <taxon>Bacteria</taxon>
        <taxon>Pseudomonadati</taxon>
        <taxon>Pseudomonadota</taxon>
        <taxon>Alphaproteobacteria</taxon>
        <taxon>Hyphomicrobiales</taxon>
        <taxon>Nitrobacteraceae</taxon>
        <taxon>Variibacter</taxon>
    </lineage>
</organism>
<dbReference type="Gene3D" id="3.40.190.150">
    <property type="entry name" value="Bordetella uptake gene, domain 1"/>
    <property type="match status" value="1"/>
</dbReference>
<keyword evidence="2" id="KW-0675">Receptor</keyword>
<evidence type="ECO:0000313" key="2">
    <source>
        <dbReference type="EMBL" id="BAT59870.1"/>
    </source>
</evidence>
<name>A0A0S3PVK1_9BRAD</name>
<dbReference type="Proteomes" id="UP000236884">
    <property type="component" value="Chromosome"/>
</dbReference>
<dbReference type="PANTHER" id="PTHR42928">
    <property type="entry name" value="TRICARBOXYLATE-BINDING PROTEIN"/>
    <property type="match status" value="1"/>
</dbReference>
<dbReference type="InterPro" id="IPR042100">
    <property type="entry name" value="Bug_dom1"/>
</dbReference>
<dbReference type="CDD" id="cd13578">
    <property type="entry name" value="PBP2_Bug27"/>
    <property type="match status" value="1"/>
</dbReference>
<dbReference type="PANTHER" id="PTHR42928:SF5">
    <property type="entry name" value="BLR1237 PROTEIN"/>
    <property type="match status" value="1"/>
</dbReference>
<proteinExistence type="inferred from homology"/>
<keyword evidence="3" id="KW-1185">Reference proteome</keyword>
<accession>A0A0S3PVK1</accession>